<dbReference type="EMBL" id="CP045650">
    <property type="protein sequence ID" value="QGA10804.1"/>
    <property type="molecule type" value="Genomic_DNA"/>
</dbReference>
<dbReference type="AlphaFoldDB" id="A0A5Q0P1Z4"/>
<evidence type="ECO:0000313" key="1">
    <source>
        <dbReference type="EMBL" id="MQW92910.1"/>
    </source>
</evidence>
<organism evidence="1 4">
    <name type="scientific">Acinetobacter wanghuae</name>
    <dbReference type="NCBI Taxonomy" id="2662362"/>
    <lineage>
        <taxon>Bacteria</taxon>
        <taxon>Pseudomonadati</taxon>
        <taxon>Pseudomonadota</taxon>
        <taxon>Gammaproteobacteria</taxon>
        <taxon>Moraxellales</taxon>
        <taxon>Moraxellaceae</taxon>
        <taxon>Acinetobacter</taxon>
    </lineage>
</organism>
<sequence length="110" mass="12373">MRPDHLVSNEAFSVATLIYARLRRVSGRVIDVIYLSDNSDYAKHIMEIATATNDPELLKLIEKFKQVSDLDLSDATLNESDEDAPLALAEPSEDDIYRAQVSHHYIGALR</sequence>
<evidence type="ECO:0000313" key="3">
    <source>
        <dbReference type="Proteomes" id="UP000327478"/>
    </source>
</evidence>
<evidence type="ECO:0000313" key="4">
    <source>
        <dbReference type="Proteomes" id="UP000480556"/>
    </source>
</evidence>
<dbReference type="Proteomes" id="UP000327478">
    <property type="component" value="Chromosome"/>
</dbReference>
<protein>
    <submittedName>
        <fullName evidence="1">Uncharacterized protein</fullName>
    </submittedName>
</protein>
<dbReference type="Proteomes" id="UP000480556">
    <property type="component" value="Unassembled WGS sequence"/>
</dbReference>
<dbReference type="RefSeq" id="WP_153371203.1">
    <property type="nucleotide sequence ID" value="NZ_CP045650.1"/>
</dbReference>
<keyword evidence="3" id="KW-1185">Reference proteome</keyword>
<dbReference type="EMBL" id="WITK01000019">
    <property type="protein sequence ID" value="MQW92910.1"/>
    <property type="molecule type" value="Genomic_DNA"/>
</dbReference>
<reference evidence="3 4" key="1">
    <citation type="submission" date="2019-10" db="EMBL/GenBank/DDBJ databases">
        <authorList>
            <person name="Dong K."/>
        </authorList>
    </citation>
    <scope>NUCLEOTIDE SEQUENCE [LARGE SCALE GENOMIC DNA]</scope>
    <source>
        <strain evidence="2">Dk386</strain>
        <strain evidence="3">dk386</strain>
        <strain evidence="4">dk771</strain>
        <strain evidence="1">Dk771</strain>
    </source>
</reference>
<proteinExistence type="predicted"/>
<name>A0A5Q0P1Z4_9GAMM</name>
<gene>
    <name evidence="2" type="ORF">GFH30_05080</name>
    <name evidence="1" type="ORF">GHJ48_11015</name>
</gene>
<accession>A0A5Q0P1Z4</accession>
<evidence type="ECO:0000313" key="2">
    <source>
        <dbReference type="EMBL" id="QGA10804.1"/>
    </source>
</evidence>